<feature type="transmembrane region" description="Helical" evidence="1">
    <location>
        <begin position="105"/>
        <end position="131"/>
    </location>
</feature>
<dbReference type="EMBL" id="JAEQBW010000001">
    <property type="protein sequence ID" value="MBK6263808.1"/>
    <property type="molecule type" value="Genomic_DNA"/>
</dbReference>
<sequence length="155" mass="17466">MTNYSPRQQLSTLKIIHFGLLAFPVFATIFFLFNNESSSEKVENELEVLQFIPTIFLLLVFFISGKLFNTTYKNSIGPNPSLQKKMSAFSSAHIVQMALYEGVGLFAVVVSFITGSIYNIGLVALIFLIFLSKTPSIVKLEDKLNLTPEEREQFN</sequence>
<keyword evidence="1" id="KW-0472">Membrane</keyword>
<evidence type="ECO:0000256" key="1">
    <source>
        <dbReference type="SAM" id="Phobius"/>
    </source>
</evidence>
<keyword evidence="1" id="KW-1133">Transmembrane helix</keyword>
<comment type="caution">
    <text evidence="2">The sequence shown here is derived from an EMBL/GenBank/DDBJ whole genome shotgun (WGS) entry which is preliminary data.</text>
</comment>
<keyword evidence="1" id="KW-0812">Transmembrane</keyword>
<reference evidence="2" key="1">
    <citation type="submission" date="2021-01" db="EMBL/GenBank/DDBJ databases">
        <title>Marivirga aurantiaca sp. nov., isolated from intertidal surface sediments.</title>
        <authorList>
            <person name="Zhang M."/>
        </authorList>
    </citation>
    <scope>NUCLEOTIDE SEQUENCE</scope>
    <source>
        <strain evidence="2">S37H4</strain>
    </source>
</reference>
<protein>
    <submittedName>
        <fullName evidence="2">Uncharacterized protein</fullName>
    </submittedName>
</protein>
<dbReference type="RefSeq" id="WP_201429494.1">
    <property type="nucleotide sequence ID" value="NZ_JAEQBW010000001.1"/>
</dbReference>
<accession>A0A934WVH7</accession>
<evidence type="ECO:0000313" key="2">
    <source>
        <dbReference type="EMBL" id="MBK6263808.1"/>
    </source>
</evidence>
<name>A0A934WVH7_9BACT</name>
<dbReference type="AlphaFoldDB" id="A0A934WVH7"/>
<organism evidence="2 3">
    <name type="scientific">Marivirga aurantiaca</name>
    <dbReference type="NCBI Taxonomy" id="2802615"/>
    <lineage>
        <taxon>Bacteria</taxon>
        <taxon>Pseudomonadati</taxon>
        <taxon>Bacteroidota</taxon>
        <taxon>Cytophagia</taxon>
        <taxon>Cytophagales</taxon>
        <taxon>Marivirgaceae</taxon>
        <taxon>Marivirga</taxon>
    </lineage>
</organism>
<keyword evidence="3" id="KW-1185">Reference proteome</keyword>
<evidence type="ECO:0000313" key="3">
    <source>
        <dbReference type="Proteomes" id="UP000611723"/>
    </source>
</evidence>
<proteinExistence type="predicted"/>
<dbReference type="Proteomes" id="UP000611723">
    <property type="component" value="Unassembled WGS sequence"/>
</dbReference>
<feature type="transmembrane region" description="Helical" evidence="1">
    <location>
        <begin position="46"/>
        <end position="65"/>
    </location>
</feature>
<feature type="transmembrane region" description="Helical" evidence="1">
    <location>
        <begin position="15"/>
        <end position="34"/>
    </location>
</feature>
<gene>
    <name evidence="2" type="ORF">JKA74_02070</name>
</gene>